<comment type="caution">
    <text evidence="2">The sequence shown here is derived from an EMBL/GenBank/DDBJ whole genome shotgun (WGS) entry which is preliminary data.</text>
</comment>
<name>A0ABW3BBC3_9ACTN</name>
<dbReference type="PANTHER" id="PTHR43135:SF3">
    <property type="entry name" value="ALPHA-D-RIBOSE 1-METHYLPHOSPHONATE 5-TRIPHOSPHATE DIPHOSPHATASE"/>
    <property type="match status" value="1"/>
</dbReference>
<feature type="domain" description="Amidohydrolase-related" evidence="1">
    <location>
        <begin position="62"/>
        <end position="344"/>
    </location>
</feature>
<dbReference type="Proteomes" id="UP001596956">
    <property type="component" value="Unassembled WGS sequence"/>
</dbReference>
<proteinExistence type="predicted"/>
<evidence type="ECO:0000313" key="2">
    <source>
        <dbReference type="EMBL" id="MFD0800430.1"/>
    </source>
</evidence>
<dbReference type="InterPro" id="IPR011059">
    <property type="entry name" value="Metal-dep_hydrolase_composite"/>
</dbReference>
<dbReference type="EMBL" id="JBHTHR010000053">
    <property type="protein sequence ID" value="MFD0800430.1"/>
    <property type="molecule type" value="Genomic_DNA"/>
</dbReference>
<dbReference type="CDD" id="cd01292">
    <property type="entry name" value="metallo-dependent_hydrolases"/>
    <property type="match status" value="1"/>
</dbReference>
<reference evidence="3" key="1">
    <citation type="journal article" date="2019" name="Int. J. Syst. Evol. Microbiol.">
        <title>The Global Catalogue of Microorganisms (GCM) 10K type strain sequencing project: providing services to taxonomists for standard genome sequencing and annotation.</title>
        <authorList>
            <consortium name="The Broad Institute Genomics Platform"/>
            <consortium name="The Broad Institute Genome Sequencing Center for Infectious Disease"/>
            <person name="Wu L."/>
            <person name="Ma J."/>
        </authorList>
    </citation>
    <scope>NUCLEOTIDE SEQUENCE [LARGE SCALE GENOMIC DNA]</scope>
    <source>
        <strain evidence="3">CCUG 63369</strain>
    </source>
</reference>
<dbReference type="InterPro" id="IPR051781">
    <property type="entry name" value="Metallo-dep_Hydrolase"/>
</dbReference>
<dbReference type="InterPro" id="IPR006680">
    <property type="entry name" value="Amidohydro-rel"/>
</dbReference>
<sequence length="399" mass="40822">MNTLAVTGAGTVFSGDIEAPVVEGADTVIVTDGTISDVGDAQELRAAIAGADTVVDARGSTIAPGLVDSHCHVVLGDYTPRQKTVDFLAGYVHGGITSVVSPGEIHAPGRPSTAVGVKSLAIAARACFENFHPQGMTVHAGSVVLEPTLGERDFADLQEAGVVLAKFGFGRYMDPADGVDQVRWAQQHGITVMCHSGGASIPGSKPITPEHLRALAPDVCGHINGGPTSLDPAGVDAIMDETGMALQLVQAGNLASSVRILERAVRQDALNRIVIGSDTPTGTGVMPLGVIKTVAELASLTGLDPALVWAAASGNNARTWSLPAGLVTAGRAGDLVVMDAPWGSTRESAREALAVGDIPGISAVITAGRVRALRSRNTPACARSAHVEPPIPHLESSAH</sequence>
<gene>
    <name evidence="2" type="ORF">ACFQZU_03730</name>
</gene>
<dbReference type="PANTHER" id="PTHR43135">
    <property type="entry name" value="ALPHA-D-RIBOSE 1-METHYLPHOSPHONATE 5-TRIPHOSPHATE DIPHOSPHATASE"/>
    <property type="match status" value="1"/>
</dbReference>
<protein>
    <submittedName>
        <fullName evidence="2">Amidohydrolase family protein</fullName>
    </submittedName>
</protein>
<dbReference type="SUPFAM" id="SSF51338">
    <property type="entry name" value="Composite domain of metallo-dependent hydrolases"/>
    <property type="match status" value="1"/>
</dbReference>
<dbReference type="InterPro" id="IPR032466">
    <property type="entry name" value="Metal_Hydrolase"/>
</dbReference>
<dbReference type="SUPFAM" id="SSF51556">
    <property type="entry name" value="Metallo-dependent hydrolases"/>
    <property type="match status" value="1"/>
</dbReference>
<evidence type="ECO:0000259" key="1">
    <source>
        <dbReference type="Pfam" id="PF01979"/>
    </source>
</evidence>
<dbReference type="Pfam" id="PF01979">
    <property type="entry name" value="Amidohydro_1"/>
    <property type="match status" value="1"/>
</dbReference>
<dbReference type="Gene3D" id="2.30.40.10">
    <property type="entry name" value="Urease, subunit C, domain 1"/>
    <property type="match status" value="1"/>
</dbReference>
<keyword evidence="3" id="KW-1185">Reference proteome</keyword>
<evidence type="ECO:0000313" key="3">
    <source>
        <dbReference type="Proteomes" id="UP001596956"/>
    </source>
</evidence>
<accession>A0ABW3BBC3</accession>
<dbReference type="Gene3D" id="3.20.20.140">
    <property type="entry name" value="Metal-dependent hydrolases"/>
    <property type="match status" value="1"/>
</dbReference>
<organism evidence="2 3">
    <name type="scientific">Streptomonospora algeriensis</name>
    <dbReference type="NCBI Taxonomy" id="995084"/>
    <lineage>
        <taxon>Bacteria</taxon>
        <taxon>Bacillati</taxon>
        <taxon>Actinomycetota</taxon>
        <taxon>Actinomycetes</taxon>
        <taxon>Streptosporangiales</taxon>
        <taxon>Nocardiopsidaceae</taxon>
        <taxon>Streptomonospora</taxon>
    </lineage>
</organism>